<feature type="domain" description="RNA polymerase sigma-70 region 2" evidence="5">
    <location>
        <begin position="25"/>
        <end position="91"/>
    </location>
</feature>
<dbReference type="SUPFAM" id="SSF88946">
    <property type="entry name" value="Sigma2 domain of RNA polymerase sigma factors"/>
    <property type="match status" value="1"/>
</dbReference>
<gene>
    <name evidence="7" type="ORF">H8S65_10805</name>
</gene>
<dbReference type="InterPro" id="IPR036388">
    <property type="entry name" value="WH-like_DNA-bd_sf"/>
</dbReference>
<dbReference type="InterPro" id="IPR014284">
    <property type="entry name" value="RNA_pol_sigma-70_dom"/>
</dbReference>
<dbReference type="Pfam" id="PF08281">
    <property type="entry name" value="Sigma70_r4_2"/>
    <property type="match status" value="1"/>
</dbReference>
<keyword evidence="3" id="KW-0731">Sigma factor</keyword>
<keyword evidence="4" id="KW-0804">Transcription</keyword>
<dbReference type="Pfam" id="PF04542">
    <property type="entry name" value="Sigma70_r2"/>
    <property type="match status" value="1"/>
</dbReference>
<dbReference type="InterPro" id="IPR039425">
    <property type="entry name" value="RNA_pol_sigma-70-like"/>
</dbReference>
<dbReference type="SUPFAM" id="SSF88659">
    <property type="entry name" value="Sigma3 and sigma4 domains of RNA polymerase sigma factors"/>
    <property type="match status" value="1"/>
</dbReference>
<dbReference type="RefSeq" id="WP_186929991.1">
    <property type="nucleotide sequence ID" value="NZ_JACOOJ010000017.1"/>
</dbReference>
<name>A0ABR7DQM9_9BACT</name>
<dbReference type="PANTHER" id="PTHR43133">
    <property type="entry name" value="RNA POLYMERASE ECF-TYPE SIGMA FACTO"/>
    <property type="match status" value="1"/>
</dbReference>
<evidence type="ECO:0000256" key="4">
    <source>
        <dbReference type="ARBA" id="ARBA00023163"/>
    </source>
</evidence>
<dbReference type="EMBL" id="JACOOJ010000017">
    <property type="protein sequence ID" value="MBC5633252.1"/>
    <property type="molecule type" value="Genomic_DNA"/>
</dbReference>
<evidence type="ECO:0000259" key="6">
    <source>
        <dbReference type="Pfam" id="PF08281"/>
    </source>
</evidence>
<dbReference type="InterPro" id="IPR007627">
    <property type="entry name" value="RNA_pol_sigma70_r2"/>
</dbReference>
<feature type="domain" description="RNA polymerase sigma factor 70 region 4 type 2" evidence="6">
    <location>
        <begin position="123"/>
        <end position="175"/>
    </location>
</feature>
<reference evidence="7 8" key="1">
    <citation type="submission" date="2020-08" db="EMBL/GenBank/DDBJ databases">
        <title>Genome public.</title>
        <authorList>
            <person name="Liu C."/>
            <person name="Sun Q."/>
        </authorList>
    </citation>
    <scope>NUCLEOTIDE SEQUENCE [LARGE SCALE GENOMIC DNA]</scope>
    <source>
        <strain evidence="7 8">NSJ-79</strain>
    </source>
</reference>
<dbReference type="NCBIfam" id="TIGR02937">
    <property type="entry name" value="sigma70-ECF"/>
    <property type="match status" value="1"/>
</dbReference>
<evidence type="ECO:0000256" key="3">
    <source>
        <dbReference type="ARBA" id="ARBA00023082"/>
    </source>
</evidence>
<comment type="similarity">
    <text evidence="1">Belongs to the sigma-70 factor family. ECF subfamily.</text>
</comment>
<proteinExistence type="inferred from homology"/>
<dbReference type="Proteomes" id="UP000651475">
    <property type="component" value="Unassembled WGS sequence"/>
</dbReference>
<dbReference type="Gene3D" id="1.10.1740.10">
    <property type="match status" value="1"/>
</dbReference>
<protein>
    <submittedName>
        <fullName evidence="7">Sigma-70 family RNA polymerase sigma factor</fullName>
    </submittedName>
</protein>
<accession>A0ABR7DQM9</accession>
<comment type="caution">
    <text evidence="7">The sequence shown here is derived from an EMBL/GenBank/DDBJ whole genome shotgun (WGS) entry which is preliminary data.</text>
</comment>
<dbReference type="CDD" id="cd06171">
    <property type="entry name" value="Sigma70_r4"/>
    <property type="match status" value="1"/>
</dbReference>
<dbReference type="InterPro" id="IPR013325">
    <property type="entry name" value="RNA_pol_sigma_r2"/>
</dbReference>
<keyword evidence="2" id="KW-0805">Transcription regulation</keyword>
<dbReference type="InterPro" id="IPR013324">
    <property type="entry name" value="RNA_pol_sigma_r3/r4-like"/>
</dbReference>
<keyword evidence="8" id="KW-1185">Reference proteome</keyword>
<evidence type="ECO:0000259" key="5">
    <source>
        <dbReference type="Pfam" id="PF04542"/>
    </source>
</evidence>
<evidence type="ECO:0000313" key="8">
    <source>
        <dbReference type="Proteomes" id="UP000651475"/>
    </source>
</evidence>
<dbReference type="InterPro" id="IPR013249">
    <property type="entry name" value="RNA_pol_sigma70_r4_t2"/>
</dbReference>
<evidence type="ECO:0000256" key="1">
    <source>
        <dbReference type="ARBA" id="ARBA00010641"/>
    </source>
</evidence>
<dbReference type="Gene3D" id="1.10.10.10">
    <property type="entry name" value="Winged helix-like DNA-binding domain superfamily/Winged helix DNA-binding domain"/>
    <property type="match status" value="1"/>
</dbReference>
<evidence type="ECO:0000313" key="7">
    <source>
        <dbReference type="EMBL" id="MBC5633252.1"/>
    </source>
</evidence>
<sequence>MQENESKIKWSRFLAGDNEAYCWIYKVYIQMLFRYGHRFTPDTELIKDCIQDVFTGLYKNRKQLVTPKNIKVYLLVSLKNSLINALYQEDRYTPYDHEAVSFTLGLTVEEQYVTDEQYTNQQRKIREILNVLTPRQKEIIYYRYIQELSFDEICIMMDMNYQSAQNLIQRSLKKIRDLYGPVEVFLLLLSIFAQ</sequence>
<dbReference type="PANTHER" id="PTHR43133:SF46">
    <property type="entry name" value="RNA POLYMERASE SIGMA-70 FACTOR ECF SUBFAMILY"/>
    <property type="match status" value="1"/>
</dbReference>
<evidence type="ECO:0000256" key="2">
    <source>
        <dbReference type="ARBA" id="ARBA00023015"/>
    </source>
</evidence>
<organism evidence="7 8">
    <name type="scientific">Parabacteroides hominis</name>
    <dbReference type="NCBI Taxonomy" id="2763057"/>
    <lineage>
        <taxon>Bacteria</taxon>
        <taxon>Pseudomonadati</taxon>
        <taxon>Bacteroidota</taxon>
        <taxon>Bacteroidia</taxon>
        <taxon>Bacteroidales</taxon>
        <taxon>Tannerellaceae</taxon>
        <taxon>Parabacteroides</taxon>
    </lineage>
</organism>